<dbReference type="InterPro" id="IPR036661">
    <property type="entry name" value="Luciferase-like_sf"/>
</dbReference>
<protein>
    <submittedName>
        <fullName evidence="6">LLM class flavin-dependent oxidoreductase</fullName>
        <ecNumber evidence="6">1.-.-.-</ecNumber>
    </submittedName>
</protein>
<dbReference type="EMBL" id="JBHRZH010000018">
    <property type="protein sequence ID" value="MFC3763408.1"/>
    <property type="molecule type" value="Genomic_DNA"/>
</dbReference>
<keyword evidence="3 6" id="KW-0560">Oxidoreductase</keyword>
<keyword evidence="1" id="KW-0285">Flavoprotein</keyword>
<dbReference type="EC" id="1.-.-.-" evidence="6"/>
<comment type="caution">
    <text evidence="6">The sequence shown here is derived from an EMBL/GenBank/DDBJ whole genome shotgun (WGS) entry which is preliminary data.</text>
</comment>
<evidence type="ECO:0000256" key="4">
    <source>
        <dbReference type="ARBA" id="ARBA00023033"/>
    </source>
</evidence>
<keyword evidence="4" id="KW-0503">Monooxygenase</keyword>
<dbReference type="PANTHER" id="PTHR42847:SF4">
    <property type="entry name" value="ALKANESULFONATE MONOOXYGENASE-RELATED"/>
    <property type="match status" value="1"/>
</dbReference>
<dbReference type="SUPFAM" id="SSF51679">
    <property type="entry name" value="Bacterial luciferase-like"/>
    <property type="match status" value="1"/>
</dbReference>
<dbReference type="InterPro" id="IPR011251">
    <property type="entry name" value="Luciferase-like_dom"/>
</dbReference>
<evidence type="ECO:0000256" key="2">
    <source>
        <dbReference type="ARBA" id="ARBA00022643"/>
    </source>
</evidence>
<reference evidence="7" key="1">
    <citation type="journal article" date="2019" name="Int. J. Syst. Evol. Microbiol.">
        <title>The Global Catalogue of Microorganisms (GCM) 10K type strain sequencing project: providing services to taxonomists for standard genome sequencing and annotation.</title>
        <authorList>
            <consortium name="The Broad Institute Genomics Platform"/>
            <consortium name="The Broad Institute Genome Sequencing Center for Infectious Disease"/>
            <person name="Wu L."/>
            <person name="Ma J."/>
        </authorList>
    </citation>
    <scope>NUCLEOTIDE SEQUENCE [LARGE SCALE GENOMIC DNA]</scope>
    <source>
        <strain evidence="7">CGMCC 4.7241</strain>
    </source>
</reference>
<dbReference type="PANTHER" id="PTHR42847">
    <property type="entry name" value="ALKANESULFONATE MONOOXYGENASE"/>
    <property type="match status" value="1"/>
</dbReference>
<evidence type="ECO:0000313" key="7">
    <source>
        <dbReference type="Proteomes" id="UP001595699"/>
    </source>
</evidence>
<name>A0ABV7YE19_9ACTN</name>
<keyword evidence="2" id="KW-0288">FMN</keyword>
<evidence type="ECO:0000259" key="5">
    <source>
        <dbReference type="Pfam" id="PF00296"/>
    </source>
</evidence>
<dbReference type="Gene3D" id="3.20.20.30">
    <property type="entry name" value="Luciferase-like domain"/>
    <property type="match status" value="1"/>
</dbReference>
<evidence type="ECO:0000256" key="1">
    <source>
        <dbReference type="ARBA" id="ARBA00022630"/>
    </source>
</evidence>
<organism evidence="6 7">
    <name type="scientific">Tenggerimyces flavus</name>
    <dbReference type="NCBI Taxonomy" id="1708749"/>
    <lineage>
        <taxon>Bacteria</taxon>
        <taxon>Bacillati</taxon>
        <taxon>Actinomycetota</taxon>
        <taxon>Actinomycetes</taxon>
        <taxon>Propionibacteriales</taxon>
        <taxon>Nocardioidaceae</taxon>
        <taxon>Tenggerimyces</taxon>
    </lineage>
</organism>
<dbReference type="Pfam" id="PF00296">
    <property type="entry name" value="Bac_luciferase"/>
    <property type="match status" value="1"/>
</dbReference>
<dbReference type="Proteomes" id="UP001595699">
    <property type="component" value="Unassembled WGS sequence"/>
</dbReference>
<evidence type="ECO:0000256" key="3">
    <source>
        <dbReference type="ARBA" id="ARBA00023002"/>
    </source>
</evidence>
<feature type="domain" description="Luciferase-like" evidence="5">
    <location>
        <begin position="12"/>
        <end position="224"/>
    </location>
</feature>
<accession>A0ABV7YE19</accession>
<proteinExistence type="predicted"/>
<dbReference type="GO" id="GO:0016491">
    <property type="term" value="F:oxidoreductase activity"/>
    <property type="evidence" value="ECO:0007669"/>
    <property type="project" value="UniProtKB-KW"/>
</dbReference>
<dbReference type="RefSeq" id="WP_205117765.1">
    <property type="nucleotide sequence ID" value="NZ_JAFBCM010000001.1"/>
</dbReference>
<gene>
    <name evidence="6" type="ORF">ACFOUW_21400</name>
</gene>
<keyword evidence="7" id="KW-1185">Reference proteome</keyword>
<sequence length="266" mass="28991">MRFGLDVPIDGSYADPRLLADLAYDAEAAGWDGFFLQDGLGGPKRAIDPWIGLTAVTLRTERVKLGVFLTPLPRRRPGEVAMQAATIDHLSGGRLIFGAAVGHAEHDFVPFGDAWDLRVRAQQLDEALEVVAGLWTGRPFSFEGTHFRLTDAQIAPPPLQSPRVPVWVATGWPHRKPMRRAVRWDGVYLMTDNQATDQPISVEDIAAAAAFAKELRGDAPFEVAANGWSDTPAVAEYEDAGATWWIALAPESPEAYRSVIQQGPPG</sequence>
<evidence type="ECO:0000313" key="6">
    <source>
        <dbReference type="EMBL" id="MFC3763408.1"/>
    </source>
</evidence>
<dbReference type="InterPro" id="IPR050172">
    <property type="entry name" value="SsuD_RutA_monooxygenase"/>
</dbReference>